<sequence>MHKSKEQTEAIVKQCAEENNLSWDDINTCLTDGTVDALLFANEEREQFIKPKVFGVPDIRFYDIFNMDLMMAARENLVATICNLINGTKPSACDEEFLNVKNLKKPKTC</sequence>
<dbReference type="AlphaFoldDB" id="A0A9P0CJD7"/>
<proteinExistence type="predicted"/>
<dbReference type="Proteomes" id="UP001153636">
    <property type="component" value="Chromosome 1"/>
</dbReference>
<dbReference type="OrthoDB" id="958254at2759"/>
<gene>
    <name evidence="1" type="ORF">PSYICH_LOCUS397</name>
</gene>
<evidence type="ECO:0000313" key="1">
    <source>
        <dbReference type="EMBL" id="CAH1099191.1"/>
    </source>
</evidence>
<reference evidence="1" key="1">
    <citation type="submission" date="2022-01" db="EMBL/GenBank/DDBJ databases">
        <authorList>
            <person name="King R."/>
        </authorList>
    </citation>
    <scope>NUCLEOTIDE SEQUENCE</scope>
</reference>
<accession>A0A9P0CJD7</accession>
<dbReference type="EMBL" id="OV651813">
    <property type="protein sequence ID" value="CAH1099191.1"/>
    <property type="molecule type" value="Genomic_DNA"/>
</dbReference>
<organism evidence="1 2">
    <name type="scientific">Psylliodes chrysocephalus</name>
    <dbReference type="NCBI Taxonomy" id="3402493"/>
    <lineage>
        <taxon>Eukaryota</taxon>
        <taxon>Metazoa</taxon>
        <taxon>Ecdysozoa</taxon>
        <taxon>Arthropoda</taxon>
        <taxon>Hexapoda</taxon>
        <taxon>Insecta</taxon>
        <taxon>Pterygota</taxon>
        <taxon>Neoptera</taxon>
        <taxon>Endopterygota</taxon>
        <taxon>Coleoptera</taxon>
        <taxon>Polyphaga</taxon>
        <taxon>Cucujiformia</taxon>
        <taxon>Chrysomeloidea</taxon>
        <taxon>Chrysomelidae</taxon>
        <taxon>Galerucinae</taxon>
        <taxon>Alticini</taxon>
        <taxon>Psylliodes</taxon>
    </lineage>
</organism>
<name>A0A9P0CJD7_9CUCU</name>
<evidence type="ECO:0000313" key="2">
    <source>
        <dbReference type="Proteomes" id="UP001153636"/>
    </source>
</evidence>
<protein>
    <submittedName>
        <fullName evidence="1">Uncharacterized protein</fullName>
    </submittedName>
</protein>
<keyword evidence="2" id="KW-1185">Reference proteome</keyword>